<sequence length="677" mass="75824">MSDSTVLRKRGGGNSPSPTHQGAKVKISTHHRSYPDDNDIEMIMTGASRGSGVVRRHFPFILKVSSTVLLIAGLFRILVSPPRSDIVDEKTTQTMGSMDILSTVPLGFTLDLPTNLGAIEIYLDSRRIRSIGNVVKSFHSTTTPKDADDDNDASNKLRQHVFGTCDIKDHGENVLGHAFSLENADSMDSSIHLSPGEHIIGIHHREHKNEPLEPYAHMTVSVDAPPELLLDESTFFHKSPYETAYKLALTEIGNNIACNHFVAGTGWSQLWTRDTSYAAELGASILHPDIVKQSLMASVEKWKNEKDVWLQDTCGHFGGWPNLSDAIVGVRGAWSLYLVTGDKEFLEWAYEVTIASLERAEEEVLDRLSGLFLGCSSFLESNSGYPEKYEDDGELVGLTKALSTNMLYYSGYKYASKMGKELGIFDDSIEDLEDKANLLKSSIQSRLWSPTKKNYAYFEDEYGMLVETTEGLGTSLALLEFDDDDRNDMMLQSTYTTDYGITCLWPPFKYSAGFMEWRIPRHYHNGRLWPFVQGYWAMAVAHHRRVDLLSEALQGITLLSQKGNTFAEFYNLTGTFPNERRSQLWSATGYVSMIYHGVFGIRLELDGIRFNPMKPAQLFQAPIIHLNNFKYRGMILNIHLHGHGTTVQSFALNGVKQNEPFIGSDKVGIIDIDIALS</sequence>
<dbReference type="Pfam" id="PF22422">
    <property type="entry name" value="MGH1-like_GH"/>
    <property type="match status" value="1"/>
</dbReference>
<dbReference type="AlphaFoldDB" id="A0ABD3MBD6"/>
<keyword evidence="4" id="KW-1185">Reference proteome</keyword>
<dbReference type="EMBL" id="JALLBG020000194">
    <property type="protein sequence ID" value="KAL3760076.1"/>
    <property type="molecule type" value="Genomic_DNA"/>
</dbReference>
<reference evidence="3 4" key="1">
    <citation type="submission" date="2024-10" db="EMBL/GenBank/DDBJ databases">
        <title>Updated reference genomes for cyclostephanoid diatoms.</title>
        <authorList>
            <person name="Roberts W.R."/>
            <person name="Alverson A.J."/>
        </authorList>
    </citation>
    <scope>NUCLEOTIDE SEQUENCE [LARGE SCALE GENOMIC DNA]</scope>
    <source>
        <strain evidence="3 4">AJA232-27</strain>
    </source>
</reference>
<accession>A0ABD3MBD6</accession>
<dbReference type="SUPFAM" id="SSF48208">
    <property type="entry name" value="Six-hairpin glycosidases"/>
    <property type="match status" value="1"/>
</dbReference>
<evidence type="ECO:0000259" key="2">
    <source>
        <dbReference type="Pfam" id="PF22422"/>
    </source>
</evidence>
<evidence type="ECO:0000313" key="4">
    <source>
        <dbReference type="Proteomes" id="UP001530293"/>
    </source>
</evidence>
<protein>
    <recommendedName>
        <fullName evidence="2">Mannosylglycerate hydrolase MGH1-like glycoside hydrolase domain-containing protein</fullName>
    </recommendedName>
</protein>
<dbReference type="InterPro" id="IPR054491">
    <property type="entry name" value="MGH1-like_GH"/>
</dbReference>
<feature type="region of interest" description="Disordered" evidence="1">
    <location>
        <begin position="1"/>
        <end position="34"/>
    </location>
</feature>
<dbReference type="Gene3D" id="1.50.10.10">
    <property type="match status" value="1"/>
</dbReference>
<dbReference type="Proteomes" id="UP001530293">
    <property type="component" value="Unassembled WGS sequence"/>
</dbReference>
<feature type="domain" description="Mannosylglycerate hydrolase MGH1-like glycoside hydrolase" evidence="2">
    <location>
        <begin position="333"/>
        <end position="586"/>
    </location>
</feature>
<organism evidence="3 4">
    <name type="scientific">Discostella pseudostelligera</name>
    <dbReference type="NCBI Taxonomy" id="259834"/>
    <lineage>
        <taxon>Eukaryota</taxon>
        <taxon>Sar</taxon>
        <taxon>Stramenopiles</taxon>
        <taxon>Ochrophyta</taxon>
        <taxon>Bacillariophyta</taxon>
        <taxon>Coscinodiscophyceae</taxon>
        <taxon>Thalassiosirophycidae</taxon>
        <taxon>Stephanodiscales</taxon>
        <taxon>Stephanodiscaceae</taxon>
        <taxon>Discostella</taxon>
    </lineage>
</organism>
<dbReference type="InterPro" id="IPR008928">
    <property type="entry name" value="6-hairpin_glycosidase_sf"/>
</dbReference>
<name>A0ABD3MBD6_9STRA</name>
<evidence type="ECO:0000256" key="1">
    <source>
        <dbReference type="SAM" id="MobiDB-lite"/>
    </source>
</evidence>
<comment type="caution">
    <text evidence="3">The sequence shown here is derived from an EMBL/GenBank/DDBJ whole genome shotgun (WGS) entry which is preliminary data.</text>
</comment>
<dbReference type="InterPro" id="IPR012341">
    <property type="entry name" value="6hp_glycosidase-like_sf"/>
</dbReference>
<evidence type="ECO:0000313" key="3">
    <source>
        <dbReference type="EMBL" id="KAL3760076.1"/>
    </source>
</evidence>
<gene>
    <name evidence="3" type="ORF">ACHAWU_006624</name>
</gene>
<proteinExistence type="predicted"/>